<name>A0A9D4N336_DREPO</name>
<evidence type="ECO:0000256" key="1">
    <source>
        <dbReference type="SAM" id="MobiDB-lite"/>
    </source>
</evidence>
<proteinExistence type="predicted"/>
<evidence type="ECO:0000313" key="3">
    <source>
        <dbReference type="Proteomes" id="UP000828390"/>
    </source>
</evidence>
<keyword evidence="3" id="KW-1185">Reference proteome</keyword>
<comment type="caution">
    <text evidence="2">The sequence shown here is derived from an EMBL/GenBank/DDBJ whole genome shotgun (WGS) entry which is preliminary data.</text>
</comment>
<dbReference type="EMBL" id="JAIWYP010000001">
    <property type="protein sequence ID" value="KAH3888757.1"/>
    <property type="molecule type" value="Genomic_DNA"/>
</dbReference>
<gene>
    <name evidence="2" type="ORF">DPMN_012797</name>
</gene>
<evidence type="ECO:0000313" key="2">
    <source>
        <dbReference type="EMBL" id="KAH3888757.1"/>
    </source>
</evidence>
<feature type="compositionally biased region" description="Polar residues" evidence="1">
    <location>
        <begin position="1"/>
        <end position="16"/>
    </location>
</feature>
<reference evidence="2" key="1">
    <citation type="journal article" date="2019" name="bioRxiv">
        <title>The Genome of the Zebra Mussel, Dreissena polymorpha: A Resource for Invasive Species Research.</title>
        <authorList>
            <person name="McCartney M.A."/>
            <person name="Auch B."/>
            <person name="Kono T."/>
            <person name="Mallez S."/>
            <person name="Zhang Y."/>
            <person name="Obille A."/>
            <person name="Becker A."/>
            <person name="Abrahante J.E."/>
            <person name="Garbe J."/>
            <person name="Badalamenti J.P."/>
            <person name="Herman A."/>
            <person name="Mangelson H."/>
            <person name="Liachko I."/>
            <person name="Sullivan S."/>
            <person name="Sone E.D."/>
            <person name="Koren S."/>
            <person name="Silverstein K.A.T."/>
            <person name="Beckman K.B."/>
            <person name="Gohl D.M."/>
        </authorList>
    </citation>
    <scope>NUCLEOTIDE SEQUENCE</scope>
    <source>
        <strain evidence="2">Duluth1</strain>
        <tissue evidence="2">Whole animal</tissue>
    </source>
</reference>
<dbReference type="AlphaFoldDB" id="A0A9D4N336"/>
<dbReference type="Proteomes" id="UP000828390">
    <property type="component" value="Unassembled WGS sequence"/>
</dbReference>
<accession>A0A9D4N336</accession>
<reference evidence="2" key="2">
    <citation type="submission" date="2020-11" db="EMBL/GenBank/DDBJ databases">
        <authorList>
            <person name="McCartney M.A."/>
            <person name="Auch B."/>
            <person name="Kono T."/>
            <person name="Mallez S."/>
            <person name="Becker A."/>
            <person name="Gohl D.M."/>
            <person name="Silverstein K.A.T."/>
            <person name="Koren S."/>
            <person name="Bechman K.B."/>
            <person name="Herman A."/>
            <person name="Abrahante J.E."/>
            <person name="Garbe J."/>
        </authorList>
    </citation>
    <scope>NUCLEOTIDE SEQUENCE</scope>
    <source>
        <strain evidence="2">Duluth1</strain>
        <tissue evidence="2">Whole animal</tissue>
    </source>
</reference>
<sequence>MLSTPSSQEVPQTPLNHSAAPPTGSSTGLHRPLPTSDSMPKSTDHPELNPKRLNFGQLNDKTSRKL</sequence>
<protein>
    <submittedName>
        <fullName evidence="2">Uncharacterized protein</fullName>
    </submittedName>
</protein>
<organism evidence="2 3">
    <name type="scientific">Dreissena polymorpha</name>
    <name type="common">Zebra mussel</name>
    <name type="synonym">Mytilus polymorpha</name>
    <dbReference type="NCBI Taxonomy" id="45954"/>
    <lineage>
        <taxon>Eukaryota</taxon>
        <taxon>Metazoa</taxon>
        <taxon>Spiralia</taxon>
        <taxon>Lophotrochozoa</taxon>
        <taxon>Mollusca</taxon>
        <taxon>Bivalvia</taxon>
        <taxon>Autobranchia</taxon>
        <taxon>Heteroconchia</taxon>
        <taxon>Euheterodonta</taxon>
        <taxon>Imparidentia</taxon>
        <taxon>Neoheterodontei</taxon>
        <taxon>Myida</taxon>
        <taxon>Dreissenoidea</taxon>
        <taxon>Dreissenidae</taxon>
        <taxon>Dreissena</taxon>
    </lineage>
</organism>
<feature type="region of interest" description="Disordered" evidence="1">
    <location>
        <begin position="1"/>
        <end position="66"/>
    </location>
</feature>